<keyword evidence="1" id="KW-0732">Signal</keyword>
<proteinExistence type="predicted"/>
<sequence length="552" mass="61967">MVRSGLLLLAVVALASAAGQKEEPPPQVTVVPGGFPIPEGVPASLENLPTDSRLYDDLDLLKTSGLISSMPATSKPWTRAECMRLLLEARSANPSLRGPAQLAALRRLEYEFGSELAATPARRPLIRVPVPDLEDAEARCDFFSRIGATVDTQHLSLGAVITNRPDDDFVFYERFELTEWNPKIDVNLLPPDSSGSHIPGTRVLPNPFLGALETELAYLAFRIPWLRLELGRDEFVWGSGYTGSVMLDDTAPALDHVQLCASYRNFKFLTFTSLLSRWGARPRWLAAQRIEASLWNRLTLGGAFMSVTSWDELQPRQFGGLVNPLIPILLTTANSSMTDNSLLGGDVVFYLPRTKFYAQLFLDNFEFNTLKNAPNAVGLQGGVYWAPNLPLEARLEYTRVTAFTYYHRVHYIMYENYLTTMGHPLGPDADQLFATVSVIPNSWLKVNIGADYVRRGYHNRGDYLRKSYRDTLDWWYLRQHTEFPTRGWDTLTGALTEEVDKTVRLAPGVEIRPLRDLFVSLSVGFWSSANHQGELGVDRNGVDLALKVEYRY</sequence>
<dbReference type="Gene3D" id="2.40.160.130">
    <property type="entry name" value="Capsule assembly protein Wzi"/>
    <property type="match status" value="1"/>
</dbReference>
<comment type="caution">
    <text evidence="2">The sequence shown here is derived from an EMBL/GenBank/DDBJ whole genome shotgun (WGS) entry which is preliminary data.</text>
</comment>
<evidence type="ECO:0000313" key="2">
    <source>
        <dbReference type="EMBL" id="MBM3331929.1"/>
    </source>
</evidence>
<reference evidence="2" key="1">
    <citation type="submission" date="2019-03" db="EMBL/GenBank/DDBJ databases">
        <title>Lake Tanganyika Metagenome-Assembled Genomes (MAGs).</title>
        <authorList>
            <person name="Tran P."/>
        </authorList>
    </citation>
    <scope>NUCLEOTIDE SEQUENCE</scope>
    <source>
        <strain evidence="2">K_DeepCast_150m_m2_040</strain>
    </source>
</reference>
<dbReference type="AlphaFoldDB" id="A0A937XID3"/>
<evidence type="ECO:0000256" key="1">
    <source>
        <dbReference type="SAM" id="SignalP"/>
    </source>
</evidence>
<dbReference type="Proteomes" id="UP000779900">
    <property type="component" value="Unassembled WGS sequence"/>
</dbReference>
<accession>A0A937XID3</accession>
<dbReference type="EMBL" id="VGIR01000051">
    <property type="protein sequence ID" value="MBM3331929.1"/>
    <property type="molecule type" value="Genomic_DNA"/>
</dbReference>
<gene>
    <name evidence="2" type="ORF">FJY68_08795</name>
</gene>
<organism evidence="2 3">
    <name type="scientific">candidate division WOR-3 bacterium</name>
    <dbReference type="NCBI Taxonomy" id="2052148"/>
    <lineage>
        <taxon>Bacteria</taxon>
        <taxon>Bacteria division WOR-3</taxon>
    </lineage>
</organism>
<dbReference type="Pfam" id="PF14052">
    <property type="entry name" value="Caps_assemb_Wzi"/>
    <property type="match status" value="1"/>
</dbReference>
<name>A0A937XID3_UNCW3</name>
<protein>
    <submittedName>
        <fullName evidence="2">Capsule assembly Wzi family protein</fullName>
    </submittedName>
</protein>
<feature type="signal peptide" evidence="1">
    <location>
        <begin position="1"/>
        <end position="17"/>
    </location>
</feature>
<feature type="chain" id="PRO_5037419339" evidence="1">
    <location>
        <begin position="18"/>
        <end position="552"/>
    </location>
</feature>
<evidence type="ECO:0000313" key="3">
    <source>
        <dbReference type="Proteomes" id="UP000779900"/>
    </source>
</evidence>
<dbReference type="InterPro" id="IPR038636">
    <property type="entry name" value="Wzi_sf"/>
</dbReference>
<dbReference type="InterPro" id="IPR026950">
    <property type="entry name" value="Caps_assemb_Wzi"/>
</dbReference>